<dbReference type="Gene3D" id="2.30.42.10">
    <property type="match status" value="1"/>
</dbReference>
<dbReference type="SMART" id="SM00228">
    <property type="entry name" value="PDZ"/>
    <property type="match status" value="1"/>
</dbReference>
<dbReference type="SUPFAM" id="SSF50156">
    <property type="entry name" value="PDZ domain-like"/>
    <property type="match status" value="1"/>
</dbReference>
<gene>
    <name evidence="3" type="primary">spoIVB</name>
    <name evidence="3" type="ORF">GOQ27_15980</name>
</gene>
<dbReference type="GO" id="GO:0016787">
    <property type="term" value="F:hydrolase activity"/>
    <property type="evidence" value="ECO:0007669"/>
    <property type="project" value="UniProtKB-KW"/>
</dbReference>
<dbReference type="EMBL" id="WSFT01000053">
    <property type="protein sequence ID" value="MBS4539976.1"/>
    <property type="molecule type" value="Genomic_DNA"/>
</dbReference>
<organism evidence="3 4">
    <name type="scientific">Anaeromonas frigoriresistens</name>
    <dbReference type="NCBI Taxonomy" id="2683708"/>
    <lineage>
        <taxon>Bacteria</taxon>
        <taxon>Bacillati</taxon>
        <taxon>Bacillota</taxon>
        <taxon>Tissierellia</taxon>
        <taxon>Tissierellales</taxon>
        <taxon>Thermohalobacteraceae</taxon>
        <taxon>Anaeromonas</taxon>
    </lineage>
</organism>
<feature type="domain" description="Peptidase S55" evidence="2">
    <location>
        <begin position="187"/>
        <end position="426"/>
    </location>
</feature>
<proteinExistence type="predicted"/>
<dbReference type="InterPro" id="IPR036034">
    <property type="entry name" value="PDZ_sf"/>
</dbReference>
<dbReference type="AlphaFoldDB" id="A0A942Z7W8"/>
<dbReference type="InterPro" id="IPR014219">
    <property type="entry name" value="SpoIVB"/>
</dbReference>
<reference evidence="3" key="1">
    <citation type="submission" date="2019-12" db="EMBL/GenBank/DDBJ databases">
        <title>Clostridiaceae gen. nov. sp. nov., isolated from sediment in Xinjiang, China.</title>
        <authorList>
            <person name="Zhang R."/>
        </authorList>
    </citation>
    <scope>NUCLEOTIDE SEQUENCE</scope>
    <source>
        <strain evidence="3">D2Q-11</strain>
    </source>
</reference>
<keyword evidence="4" id="KW-1185">Reference proteome</keyword>
<name>A0A942Z7W8_9FIRM</name>
<dbReference type="Pfam" id="PF05580">
    <property type="entry name" value="Peptidase_S55"/>
    <property type="match status" value="1"/>
</dbReference>
<dbReference type="InterPro" id="IPR001478">
    <property type="entry name" value="PDZ"/>
</dbReference>
<dbReference type="InterPro" id="IPR008763">
    <property type="entry name" value="Peptidase_S55"/>
</dbReference>
<dbReference type="Pfam" id="PF13180">
    <property type="entry name" value="PDZ_2"/>
    <property type="match status" value="1"/>
</dbReference>
<dbReference type="Proteomes" id="UP000724672">
    <property type="component" value="Unassembled WGS sequence"/>
</dbReference>
<feature type="domain" description="PDZ" evidence="1">
    <location>
        <begin position="103"/>
        <end position="197"/>
    </location>
</feature>
<evidence type="ECO:0000259" key="1">
    <source>
        <dbReference type="PROSITE" id="PS50106"/>
    </source>
</evidence>
<evidence type="ECO:0000313" key="4">
    <source>
        <dbReference type="Proteomes" id="UP000724672"/>
    </source>
</evidence>
<evidence type="ECO:0000313" key="3">
    <source>
        <dbReference type="EMBL" id="MBS4539976.1"/>
    </source>
</evidence>
<comment type="caution">
    <text evidence="3">The sequence shown here is derived from an EMBL/GenBank/DDBJ whole genome shotgun (WGS) entry which is preliminary data.</text>
</comment>
<protein>
    <submittedName>
        <fullName evidence="3">SpoIVB peptidase</fullName>
        <ecNumber evidence="3">3.4.21.116</ecNumber>
    </submittedName>
</protein>
<accession>A0A942Z7W8</accession>
<dbReference type="EC" id="3.4.21.116" evidence="3"/>
<keyword evidence="3" id="KW-0378">Hydrolase</keyword>
<sequence length="437" mass="49098">MSYVFLVVVFVYIIQIVNIFQLPSNINLFKGDKKNIDILFPFTLDVLQTKDKILQIENNNDQLNLMARNSYKLNTEKEGKTNIKIKLLGLVPVKTMEVNIVNRIKLYPGGHSIGVKINTDGVLIVAISKIEGKDGKTYIPSKEAGIEVGDSILEINDIKIKDSYHVIELLNNIGNNEVKLKIRRDGKEFTTNIKPIKSKEDDSYRIGLWVRDKTAGIGTLTFYHPETKKFAALGHGISDIDTGKLMSISDGEILEATISSIEQGKKGHPGELRGMFFESQNLLGKIDKNTTFGIYGKMTKEFKNPFFEEPIPIALQHEIKEGKAYILSTIDGKEIKKFDVEIVKLESQLNIESKSMVIKVTDKELLSKTGGIVQGMSGSPIIQDGKIVGAITHVFVNEPTKGYGLYIEWMLEQAELINNEIGKEKMRKSPCFFFFML</sequence>
<dbReference type="NCBIfam" id="TIGR02860">
    <property type="entry name" value="spore_IV_B"/>
    <property type="match status" value="1"/>
</dbReference>
<evidence type="ECO:0000259" key="2">
    <source>
        <dbReference type="PROSITE" id="PS51494"/>
    </source>
</evidence>
<dbReference type="PROSITE" id="PS50106">
    <property type="entry name" value="PDZ"/>
    <property type="match status" value="1"/>
</dbReference>
<dbReference type="PROSITE" id="PS51494">
    <property type="entry name" value="SPOIVB"/>
    <property type="match status" value="1"/>
</dbReference>